<dbReference type="KEGG" id="cag:Cagg_1656"/>
<keyword evidence="3" id="KW-1185">Reference proteome</keyword>
<evidence type="ECO:0000313" key="3">
    <source>
        <dbReference type="Proteomes" id="UP000002508"/>
    </source>
</evidence>
<evidence type="ECO:0000313" key="2">
    <source>
        <dbReference type="EMBL" id="ACL24557.1"/>
    </source>
</evidence>
<dbReference type="eggNOG" id="COG2309">
    <property type="taxonomic scope" value="Bacteria"/>
</dbReference>
<dbReference type="SUPFAM" id="SSF144052">
    <property type="entry name" value="Thermophilic metalloprotease-like"/>
    <property type="match status" value="1"/>
</dbReference>
<dbReference type="GO" id="GO:0004177">
    <property type="term" value="F:aminopeptidase activity"/>
    <property type="evidence" value="ECO:0007669"/>
    <property type="project" value="UniProtKB-KW"/>
</dbReference>
<dbReference type="InterPro" id="IPR052170">
    <property type="entry name" value="M29_Exopeptidase"/>
</dbReference>
<dbReference type="PANTHER" id="PTHR34448:SF1">
    <property type="entry name" value="BLL6088 PROTEIN"/>
    <property type="match status" value="1"/>
</dbReference>
<sequence length="352" mass="38280">MVTSLWDQLARRLVDALGAQRGELIEVRDEAGNQRLLHAILWAIESVGAEPLVQILPPNNVERLLTTVPAAILAERDRRRAEWLCQVERSLTLIGAQPDVQTAPVEARRMFTEVSDRLAAIRAERRIPQVIAAIPTIGKAAQLGISHEELELRVMPALLVEPTDLAVQGKRIASMVETATAITITSGADCELRMRRSAQPWLRNVGRLETVSDRPGQPVINVPAGALTTTVDEESVEGTLFLPVAGPARAVRLTFAQGQLIQIEAASGGEQLADLLNRTSRRMSLIGIGLNPHLCQPLGWSIVDKHIQGAIFTTFTAGNAYHSWLNIDVATTSASLRADDRVIVDRGKLVVG</sequence>
<dbReference type="Proteomes" id="UP000002508">
    <property type="component" value="Chromosome"/>
</dbReference>
<evidence type="ECO:0000256" key="1">
    <source>
        <dbReference type="ARBA" id="ARBA00022723"/>
    </source>
</evidence>
<reference evidence="2" key="1">
    <citation type="submission" date="2008-12" db="EMBL/GenBank/DDBJ databases">
        <title>Complete sequence of Chloroflexus aggregans DSM 9485.</title>
        <authorList>
            <consortium name="US DOE Joint Genome Institute"/>
            <person name="Lucas S."/>
            <person name="Copeland A."/>
            <person name="Lapidus A."/>
            <person name="Glavina del Rio T."/>
            <person name="Dalin E."/>
            <person name="Tice H."/>
            <person name="Pitluck S."/>
            <person name="Foster B."/>
            <person name="Larimer F."/>
            <person name="Land M."/>
            <person name="Hauser L."/>
            <person name="Kyrpides N."/>
            <person name="Mikhailova N."/>
            <person name="Bryant D."/>
            <person name="Richardson P."/>
        </authorList>
    </citation>
    <scope>NUCLEOTIDE SEQUENCE</scope>
    <source>
        <strain evidence="2">DSM 9485</strain>
    </source>
</reference>
<protein>
    <submittedName>
        <fullName evidence="2">Leucyl aminopeptidase (Aminopeptidase T)-like protein</fullName>
    </submittedName>
</protein>
<dbReference type="GO" id="GO:0046872">
    <property type="term" value="F:metal ion binding"/>
    <property type="evidence" value="ECO:0007669"/>
    <property type="project" value="UniProtKB-KW"/>
</dbReference>
<organism evidence="2 3">
    <name type="scientific">Chloroflexus aggregans (strain MD-66 / DSM 9485)</name>
    <dbReference type="NCBI Taxonomy" id="326427"/>
    <lineage>
        <taxon>Bacteria</taxon>
        <taxon>Bacillati</taxon>
        <taxon>Chloroflexota</taxon>
        <taxon>Chloroflexia</taxon>
        <taxon>Chloroflexales</taxon>
        <taxon>Chloroflexineae</taxon>
        <taxon>Chloroflexaceae</taxon>
        <taxon>Chloroflexus</taxon>
    </lineage>
</organism>
<dbReference type="AlphaFoldDB" id="B8GA42"/>
<dbReference type="HOGENOM" id="CLU_773159_0_0_0"/>
<accession>B8GA42</accession>
<proteinExistence type="predicted"/>
<dbReference type="EMBL" id="CP001337">
    <property type="protein sequence ID" value="ACL24557.1"/>
    <property type="molecule type" value="Genomic_DNA"/>
</dbReference>
<dbReference type="PANTHER" id="PTHR34448">
    <property type="entry name" value="AMINOPEPTIDASE"/>
    <property type="match status" value="1"/>
</dbReference>
<dbReference type="RefSeq" id="WP_015940416.1">
    <property type="nucleotide sequence ID" value="NC_011831.1"/>
</dbReference>
<name>B8GA42_CHLAD</name>
<dbReference type="OrthoDB" id="141897at2"/>
<gene>
    <name evidence="2" type="ordered locus">Cagg_1656</name>
</gene>
<keyword evidence="1" id="KW-0479">Metal-binding</keyword>
<dbReference type="STRING" id="326427.Cagg_1656"/>